<evidence type="ECO:0000313" key="4">
    <source>
        <dbReference type="EMBL" id="TQV77639.1"/>
    </source>
</evidence>
<evidence type="ECO:0000256" key="1">
    <source>
        <dbReference type="ARBA" id="ARBA00022679"/>
    </source>
</evidence>
<dbReference type="SUPFAM" id="SSF55729">
    <property type="entry name" value="Acyl-CoA N-acyltransferases (Nat)"/>
    <property type="match status" value="1"/>
</dbReference>
<dbReference type="EMBL" id="VHSG01000014">
    <property type="protein sequence ID" value="TQV77639.1"/>
    <property type="molecule type" value="Genomic_DNA"/>
</dbReference>
<dbReference type="RefSeq" id="WP_142905122.1">
    <property type="nucleotide sequence ID" value="NZ_ML660095.1"/>
</dbReference>
<dbReference type="Proteomes" id="UP000319732">
    <property type="component" value="Unassembled WGS sequence"/>
</dbReference>
<accession>A0A545TK86</accession>
<dbReference type="PANTHER" id="PTHR43877">
    <property type="entry name" value="AMINOALKYLPHOSPHONATE N-ACETYLTRANSFERASE-RELATED-RELATED"/>
    <property type="match status" value="1"/>
</dbReference>
<dbReference type="AlphaFoldDB" id="A0A545TK86"/>
<dbReference type="InterPro" id="IPR000182">
    <property type="entry name" value="GNAT_dom"/>
</dbReference>
<dbReference type="InterPro" id="IPR016181">
    <property type="entry name" value="Acyl_CoA_acyltransferase"/>
</dbReference>
<proteinExistence type="predicted"/>
<dbReference type="Pfam" id="PF00583">
    <property type="entry name" value="Acetyltransf_1"/>
    <property type="match status" value="1"/>
</dbReference>
<dbReference type="PANTHER" id="PTHR43877:SF2">
    <property type="entry name" value="AMINOALKYLPHOSPHONATE N-ACETYLTRANSFERASE-RELATED"/>
    <property type="match status" value="1"/>
</dbReference>
<protein>
    <submittedName>
        <fullName evidence="4">GNAT family N-acetyltransferase</fullName>
    </submittedName>
</protein>
<dbReference type="OrthoDB" id="9787920at2"/>
<organism evidence="4 5">
    <name type="scientific">Exilibacterium tricleocarpae</name>
    <dbReference type="NCBI Taxonomy" id="2591008"/>
    <lineage>
        <taxon>Bacteria</taxon>
        <taxon>Pseudomonadati</taxon>
        <taxon>Pseudomonadota</taxon>
        <taxon>Gammaproteobacteria</taxon>
        <taxon>Cellvibrionales</taxon>
        <taxon>Cellvibrionaceae</taxon>
        <taxon>Exilibacterium</taxon>
    </lineage>
</organism>
<dbReference type="Gene3D" id="3.40.630.30">
    <property type="match status" value="1"/>
</dbReference>
<evidence type="ECO:0000256" key="2">
    <source>
        <dbReference type="ARBA" id="ARBA00023315"/>
    </source>
</evidence>
<keyword evidence="5" id="KW-1185">Reference proteome</keyword>
<dbReference type="InterPro" id="IPR050832">
    <property type="entry name" value="Bact_Acetyltransf"/>
</dbReference>
<keyword evidence="1 4" id="KW-0808">Transferase</keyword>
<evidence type="ECO:0000259" key="3">
    <source>
        <dbReference type="PROSITE" id="PS51186"/>
    </source>
</evidence>
<dbReference type="CDD" id="cd04301">
    <property type="entry name" value="NAT_SF"/>
    <property type="match status" value="1"/>
</dbReference>
<gene>
    <name evidence="4" type="ORF">FKG94_14945</name>
</gene>
<evidence type="ECO:0000313" key="5">
    <source>
        <dbReference type="Proteomes" id="UP000319732"/>
    </source>
</evidence>
<name>A0A545TK86_9GAMM</name>
<dbReference type="GO" id="GO:0016747">
    <property type="term" value="F:acyltransferase activity, transferring groups other than amino-acyl groups"/>
    <property type="evidence" value="ECO:0007669"/>
    <property type="project" value="InterPro"/>
</dbReference>
<feature type="domain" description="N-acetyltransferase" evidence="3">
    <location>
        <begin position="1"/>
        <end position="138"/>
    </location>
</feature>
<comment type="caution">
    <text evidence="4">The sequence shown here is derived from an EMBL/GenBank/DDBJ whole genome shotgun (WGS) entry which is preliminary data.</text>
</comment>
<reference evidence="4 5" key="1">
    <citation type="submission" date="2019-06" db="EMBL/GenBank/DDBJ databases">
        <title>Whole genome sequence for Cellvibrionaceae sp. R142.</title>
        <authorList>
            <person name="Wang G."/>
        </authorList>
    </citation>
    <scope>NUCLEOTIDE SEQUENCE [LARGE SCALE GENOMIC DNA]</scope>
    <source>
        <strain evidence="4 5">R142</strain>
    </source>
</reference>
<sequence length="139" mass="15624">MKKLHFTKPDTPINEYCIALRDGNSHFNHPASNETQRQRIAAYVNDDGGTMVAGVIAEVRAGVLYIEDLWVSRPVRHCGVGSRLLDSFEDYARTHGITELRLQTTSVQAVAFYRSRGYRATGETGEPEGVYNLRKSLKH</sequence>
<keyword evidence="2" id="KW-0012">Acyltransferase</keyword>
<dbReference type="PROSITE" id="PS51186">
    <property type="entry name" value="GNAT"/>
    <property type="match status" value="1"/>
</dbReference>